<dbReference type="InterPro" id="IPR016024">
    <property type="entry name" value="ARM-type_fold"/>
</dbReference>
<dbReference type="KEGG" id="slx:SLAV_21520"/>
<dbReference type="Proteomes" id="UP000231791">
    <property type="component" value="Chromosome"/>
</dbReference>
<dbReference type="RefSeq" id="WP_051841076.1">
    <property type="nucleotide sequence ID" value="NZ_CP024985.1"/>
</dbReference>
<evidence type="ECO:0000313" key="1">
    <source>
        <dbReference type="EMBL" id="ATZ26121.1"/>
    </source>
</evidence>
<dbReference type="GO" id="GO:0016829">
    <property type="term" value="F:lyase activity"/>
    <property type="evidence" value="ECO:0007669"/>
    <property type="project" value="UniProtKB-KW"/>
</dbReference>
<dbReference type="OrthoDB" id="4331932at2"/>
<dbReference type="EMBL" id="CP024985">
    <property type="protein sequence ID" value="ATZ26121.1"/>
    <property type="molecule type" value="Genomic_DNA"/>
</dbReference>
<gene>
    <name evidence="1" type="ORF">SLAV_21520</name>
</gene>
<dbReference type="AlphaFoldDB" id="A0A2K8PHA2"/>
<dbReference type="Pfam" id="PF13646">
    <property type="entry name" value="HEAT_2"/>
    <property type="match status" value="1"/>
</dbReference>
<dbReference type="GeneID" id="49385334"/>
<dbReference type="InterPro" id="IPR011989">
    <property type="entry name" value="ARM-like"/>
</dbReference>
<dbReference type="SUPFAM" id="SSF48371">
    <property type="entry name" value="ARM repeat"/>
    <property type="match status" value="1"/>
</dbReference>
<organism evidence="1 2">
    <name type="scientific">Streptomyces lavendulae subsp. lavendulae</name>
    <dbReference type="NCBI Taxonomy" id="58340"/>
    <lineage>
        <taxon>Bacteria</taxon>
        <taxon>Bacillati</taxon>
        <taxon>Actinomycetota</taxon>
        <taxon>Actinomycetes</taxon>
        <taxon>Kitasatosporales</taxon>
        <taxon>Streptomycetaceae</taxon>
        <taxon>Streptomyces</taxon>
    </lineage>
</organism>
<keyword evidence="2" id="KW-1185">Reference proteome</keyword>
<accession>A0A2K8PHA2</accession>
<reference evidence="1 2" key="1">
    <citation type="submission" date="2017-11" db="EMBL/GenBank/DDBJ databases">
        <title>Complete genome sequence of Streptomyces lavendulae subsp. lavendulae CCM 3239 (formerly 'Streptomyces aureofaciens CCM 3239'), the producer of the angucycline-type antibiotic auricin.</title>
        <authorList>
            <person name="Busche T."/>
            <person name="Novakova R."/>
            <person name="Al'Dilaimi A."/>
            <person name="Homerova D."/>
            <person name="Feckova L."/>
            <person name="Rezuchova B."/>
            <person name="Mingyar E."/>
            <person name="Csolleiova D."/>
            <person name="Bekeova C."/>
            <person name="Winkler A."/>
            <person name="Sevcikova B."/>
            <person name="Kalinowski J."/>
            <person name="Kormanec J."/>
            <person name="Ruckert C."/>
        </authorList>
    </citation>
    <scope>NUCLEOTIDE SEQUENCE [LARGE SCALE GENOMIC DNA]</scope>
    <source>
        <strain evidence="1 2">CCM 3239</strain>
    </source>
</reference>
<protein>
    <submittedName>
        <fullName evidence="1">Putative lyase</fullName>
    </submittedName>
</protein>
<name>A0A2K8PHA2_STRLA</name>
<dbReference type="Gene3D" id="1.25.10.10">
    <property type="entry name" value="Leucine-rich Repeat Variant"/>
    <property type="match status" value="1"/>
</dbReference>
<proteinExistence type="predicted"/>
<keyword evidence="1" id="KW-0456">Lyase</keyword>
<evidence type="ECO:0000313" key="2">
    <source>
        <dbReference type="Proteomes" id="UP000231791"/>
    </source>
</evidence>
<sequence>MAERDGMSGLCAAVAAYAVETVEELVAAGADPDRVLLQAVEGGSPAVVSALLDERSAPLPEAERDRLLVAARWWYERGAEGELRRLTGATGPADVRWVRDGTEDRVEEVTLGGRTVRAGHGAVLTQLEWRYRILAPVGELMARAVRHEDGAGDEEHVDRSAACWVLLSRQSAETWREVVDFRRHPSPAHRAFVADFLGLGRLMSGVTDHAPWYEKRRAELLPGWADTERDAGVLARVLRLVSEEDLPQAREFGLRYAGHPDPRVRSRVPWMFDRPLDPETARAVCDLGRDPDAGVRAEAAGVLGGEELGEPDRAVLLALLRDADPQVRHRAVRATARGADRSPEVTEALAELLDAEEQDVRLSAAYGLALRDDPRTPEAYARVGPLGPEFAHDTRLDGLWHWRLRNAPNG</sequence>